<dbReference type="SMART" id="SM00448">
    <property type="entry name" value="REC"/>
    <property type="match status" value="1"/>
</dbReference>
<dbReference type="PROSITE" id="PS50043">
    <property type="entry name" value="HTH_LUXR_2"/>
    <property type="match status" value="1"/>
</dbReference>
<proteinExistence type="predicted"/>
<dbReference type="SUPFAM" id="SSF52172">
    <property type="entry name" value="CheY-like"/>
    <property type="match status" value="1"/>
</dbReference>
<dbReference type="PRINTS" id="PR00038">
    <property type="entry name" value="HTHLUXR"/>
</dbReference>
<comment type="caution">
    <text evidence="8">The sequence shown here is derived from an EMBL/GenBank/DDBJ whole genome shotgun (WGS) entry which is preliminary data.</text>
</comment>
<evidence type="ECO:0000259" key="6">
    <source>
        <dbReference type="PROSITE" id="PS50043"/>
    </source>
</evidence>
<accession>A0A178II78</accession>
<dbReference type="GO" id="GO:0006355">
    <property type="term" value="P:regulation of DNA-templated transcription"/>
    <property type="evidence" value="ECO:0007669"/>
    <property type="project" value="InterPro"/>
</dbReference>
<dbReference type="Gene3D" id="3.40.50.2300">
    <property type="match status" value="1"/>
</dbReference>
<dbReference type="CDD" id="cd06170">
    <property type="entry name" value="LuxR_C_like"/>
    <property type="match status" value="1"/>
</dbReference>
<protein>
    <submittedName>
        <fullName evidence="8">LuxR family transcriptional regulator</fullName>
    </submittedName>
</protein>
<sequence length="197" mass="21533">MLSGDPSLEICGEADSAPAALAAMLKTVPDLALVDISLKAPNGIELTKNLHTMIPRMRVLIISMHDEELYAERCVRAGAHGYVMKAEAAEKIAVAVRKVLRGELYVSDKMKERILGGLMINGRSSASFSIHSLSDRELEVFCLIGTGYGTRDIAAKLNLSIKTIDSHREHMKIKLGLKRGADLIRYAIQWVTSCNAV</sequence>
<dbReference type="EMBL" id="LRRQ01000084">
    <property type="protein sequence ID" value="OAM89654.1"/>
    <property type="molecule type" value="Genomic_DNA"/>
</dbReference>
<feature type="modified residue" description="4-aspartylphosphate" evidence="5">
    <location>
        <position position="35"/>
    </location>
</feature>
<dbReference type="PROSITE" id="PS50110">
    <property type="entry name" value="RESPONSE_REGULATORY"/>
    <property type="match status" value="1"/>
</dbReference>
<reference evidence="8 9" key="1">
    <citation type="submission" date="2016-01" db="EMBL/GenBank/DDBJ databases">
        <title>High potential of lignocellulose degradation of a new Verrucomicrobia species.</title>
        <authorList>
            <person name="Wang Y."/>
            <person name="Shi Y."/>
            <person name="Qiu Z."/>
            <person name="Liu S."/>
            <person name="Yang H."/>
        </authorList>
    </citation>
    <scope>NUCLEOTIDE SEQUENCE [LARGE SCALE GENOMIC DNA]</scope>
    <source>
        <strain evidence="8 9">TSB47</strain>
    </source>
</reference>
<dbReference type="GO" id="GO:0000160">
    <property type="term" value="P:phosphorelay signal transduction system"/>
    <property type="evidence" value="ECO:0007669"/>
    <property type="project" value="InterPro"/>
</dbReference>
<dbReference type="PANTHER" id="PTHR43214">
    <property type="entry name" value="TWO-COMPONENT RESPONSE REGULATOR"/>
    <property type="match status" value="1"/>
</dbReference>
<gene>
    <name evidence="8" type="ORF">AW736_12170</name>
</gene>
<dbReference type="PROSITE" id="PS00622">
    <property type="entry name" value="HTH_LUXR_1"/>
    <property type="match status" value="1"/>
</dbReference>
<dbReference type="InterPro" id="IPR000792">
    <property type="entry name" value="Tscrpt_reg_LuxR_C"/>
</dbReference>
<dbReference type="AlphaFoldDB" id="A0A178II78"/>
<feature type="domain" description="HTH luxR-type" evidence="6">
    <location>
        <begin position="126"/>
        <end position="191"/>
    </location>
</feature>
<keyword evidence="2" id="KW-0805">Transcription regulation</keyword>
<keyword evidence="9" id="KW-1185">Reference proteome</keyword>
<evidence type="ECO:0000259" key="7">
    <source>
        <dbReference type="PROSITE" id="PS50110"/>
    </source>
</evidence>
<dbReference type="SUPFAM" id="SSF46894">
    <property type="entry name" value="C-terminal effector domain of the bipartite response regulators"/>
    <property type="match status" value="1"/>
</dbReference>
<evidence type="ECO:0000256" key="2">
    <source>
        <dbReference type="ARBA" id="ARBA00023015"/>
    </source>
</evidence>
<organism evidence="8 9">
    <name type="scientific">Termitidicoccus mucosus</name>
    <dbReference type="NCBI Taxonomy" id="1184151"/>
    <lineage>
        <taxon>Bacteria</taxon>
        <taxon>Pseudomonadati</taxon>
        <taxon>Verrucomicrobiota</taxon>
        <taxon>Opitutia</taxon>
        <taxon>Opitutales</taxon>
        <taxon>Opitutaceae</taxon>
        <taxon>Termitidicoccus</taxon>
    </lineage>
</organism>
<evidence type="ECO:0000313" key="8">
    <source>
        <dbReference type="EMBL" id="OAM89654.1"/>
    </source>
</evidence>
<dbReference type="InterPro" id="IPR011006">
    <property type="entry name" value="CheY-like_superfamily"/>
</dbReference>
<dbReference type="Pfam" id="PF00196">
    <property type="entry name" value="GerE"/>
    <property type="match status" value="1"/>
</dbReference>
<feature type="domain" description="Response regulatory" evidence="7">
    <location>
        <begin position="1"/>
        <end position="100"/>
    </location>
</feature>
<evidence type="ECO:0000256" key="1">
    <source>
        <dbReference type="ARBA" id="ARBA00022553"/>
    </source>
</evidence>
<evidence type="ECO:0000313" key="9">
    <source>
        <dbReference type="Proteomes" id="UP000078486"/>
    </source>
</evidence>
<dbReference type="STRING" id="1184151.AW736_12170"/>
<dbReference type="InterPro" id="IPR001789">
    <property type="entry name" value="Sig_transdc_resp-reg_receiver"/>
</dbReference>
<dbReference type="InterPro" id="IPR016032">
    <property type="entry name" value="Sig_transdc_resp-reg_C-effctor"/>
</dbReference>
<keyword evidence="1 5" id="KW-0597">Phosphoprotein</keyword>
<dbReference type="InterPro" id="IPR039420">
    <property type="entry name" value="WalR-like"/>
</dbReference>
<name>A0A178II78_9BACT</name>
<keyword evidence="3" id="KW-0238">DNA-binding</keyword>
<dbReference type="InterPro" id="IPR058245">
    <property type="entry name" value="NreC/VraR/RcsB-like_REC"/>
</dbReference>
<dbReference type="Proteomes" id="UP000078486">
    <property type="component" value="Unassembled WGS sequence"/>
</dbReference>
<dbReference type="PANTHER" id="PTHR43214:SF41">
    <property type="entry name" value="NITRATE_NITRITE RESPONSE REGULATOR PROTEIN NARP"/>
    <property type="match status" value="1"/>
</dbReference>
<dbReference type="CDD" id="cd17535">
    <property type="entry name" value="REC_NarL-like"/>
    <property type="match status" value="1"/>
</dbReference>
<dbReference type="SMART" id="SM00421">
    <property type="entry name" value="HTH_LUXR"/>
    <property type="match status" value="1"/>
</dbReference>
<dbReference type="Pfam" id="PF00072">
    <property type="entry name" value="Response_reg"/>
    <property type="match status" value="1"/>
</dbReference>
<evidence type="ECO:0000256" key="5">
    <source>
        <dbReference type="PROSITE-ProRule" id="PRU00169"/>
    </source>
</evidence>
<dbReference type="GO" id="GO:0003677">
    <property type="term" value="F:DNA binding"/>
    <property type="evidence" value="ECO:0007669"/>
    <property type="project" value="UniProtKB-KW"/>
</dbReference>
<evidence type="ECO:0000256" key="4">
    <source>
        <dbReference type="ARBA" id="ARBA00023163"/>
    </source>
</evidence>
<keyword evidence="4" id="KW-0804">Transcription</keyword>
<evidence type="ECO:0000256" key="3">
    <source>
        <dbReference type="ARBA" id="ARBA00023125"/>
    </source>
</evidence>